<dbReference type="InterPro" id="IPR007497">
    <property type="entry name" value="SIMPL/DUF541"/>
</dbReference>
<evidence type="ECO:0000313" key="3">
    <source>
        <dbReference type="Proteomes" id="UP001595722"/>
    </source>
</evidence>
<keyword evidence="3" id="KW-1185">Reference proteome</keyword>
<evidence type="ECO:0000256" key="1">
    <source>
        <dbReference type="SAM" id="SignalP"/>
    </source>
</evidence>
<dbReference type="Pfam" id="PF04402">
    <property type="entry name" value="SIMPL"/>
    <property type="match status" value="1"/>
</dbReference>
<dbReference type="PANTHER" id="PTHR34387:SF2">
    <property type="entry name" value="SLR1258 PROTEIN"/>
    <property type="match status" value="1"/>
</dbReference>
<name>A0ABV7VNA5_9GAMM</name>
<comment type="caution">
    <text evidence="2">The sequence shown here is derived from an EMBL/GenBank/DDBJ whole genome shotgun (WGS) entry which is preliminary data.</text>
</comment>
<dbReference type="Proteomes" id="UP001595722">
    <property type="component" value="Unassembled WGS sequence"/>
</dbReference>
<feature type="signal peptide" evidence="1">
    <location>
        <begin position="1"/>
        <end position="19"/>
    </location>
</feature>
<keyword evidence="1" id="KW-0732">Signal</keyword>
<sequence length="228" mass="25463">MRHFFLALTLLITSFTALADDRYIRVSAESSIEVMPDYLELNLSLEATEPSLKAAKQKVDKAMKALLASSKKNAVDEKDIDAAQISNRPVYQWNKQGREYQGEQVSRRITITLRDLSRYASLTHQLLDIAEIRIHGSQMKFNDRQALENQILAKAVVAARVKADKMATAAGSELGEVLTIQEQSSHVPQPMMAMSMARMEKAADPSPAPMLIQKQRLTASVTLSYELK</sequence>
<feature type="chain" id="PRO_5047263750" evidence="1">
    <location>
        <begin position="20"/>
        <end position="228"/>
    </location>
</feature>
<evidence type="ECO:0000313" key="2">
    <source>
        <dbReference type="EMBL" id="MFC3678587.1"/>
    </source>
</evidence>
<dbReference type="EMBL" id="JBHRYB010000001">
    <property type="protein sequence ID" value="MFC3678587.1"/>
    <property type="molecule type" value="Genomic_DNA"/>
</dbReference>
<dbReference type="Gene3D" id="3.30.110.170">
    <property type="entry name" value="Protein of unknown function (DUF541), domain 1"/>
    <property type="match status" value="1"/>
</dbReference>
<organism evidence="2 3">
    <name type="scientific">Bacterioplanoides pacificum</name>
    <dbReference type="NCBI Taxonomy" id="1171596"/>
    <lineage>
        <taxon>Bacteria</taxon>
        <taxon>Pseudomonadati</taxon>
        <taxon>Pseudomonadota</taxon>
        <taxon>Gammaproteobacteria</taxon>
        <taxon>Oceanospirillales</taxon>
        <taxon>Oceanospirillaceae</taxon>
        <taxon>Bacterioplanoides</taxon>
    </lineage>
</organism>
<dbReference type="RefSeq" id="WP_376864139.1">
    <property type="nucleotide sequence ID" value="NZ_JBHRYB010000001.1"/>
</dbReference>
<reference evidence="3" key="1">
    <citation type="journal article" date="2019" name="Int. J. Syst. Evol. Microbiol.">
        <title>The Global Catalogue of Microorganisms (GCM) 10K type strain sequencing project: providing services to taxonomists for standard genome sequencing and annotation.</title>
        <authorList>
            <consortium name="The Broad Institute Genomics Platform"/>
            <consortium name="The Broad Institute Genome Sequencing Center for Infectious Disease"/>
            <person name="Wu L."/>
            <person name="Ma J."/>
        </authorList>
    </citation>
    <scope>NUCLEOTIDE SEQUENCE [LARGE SCALE GENOMIC DNA]</scope>
    <source>
        <strain evidence="3">KCTC 42424</strain>
    </source>
</reference>
<gene>
    <name evidence="2" type="ORF">ACFOMG_00495</name>
</gene>
<dbReference type="PANTHER" id="PTHR34387">
    <property type="entry name" value="SLR1258 PROTEIN"/>
    <property type="match status" value="1"/>
</dbReference>
<accession>A0ABV7VNA5</accession>
<dbReference type="InterPro" id="IPR052022">
    <property type="entry name" value="26kDa_periplasmic_antigen"/>
</dbReference>
<protein>
    <submittedName>
        <fullName evidence="2">SIMPL domain-containing protein</fullName>
    </submittedName>
</protein>
<proteinExistence type="predicted"/>
<dbReference type="Gene3D" id="3.30.70.2970">
    <property type="entry name" value="Protein of unknown function (DUF541), domain 2"/>
    <property type="match status" value="1"/>
</dbReference>